<evidence type="ECO:0000313" key="3">
    <source>
        <dbReference type="EMBL" id="CAD5121828.1"/>
    </source>
</evidence>
<accession>A0A7I8VZR3</accession>
<dbReference type="Proteomes" id="UP000549394">
    <property type="component" value="Unassembled WGS sequence"/>
</dbReference>
<dbReference type="InterPro" id="IPR019538">
    <property type="entry name" value="PSMD5"/>
</dbReference>
<reference evidence="3 4" key="1">
    <citation type="submission" date="2020-08" db="EMBL/GenBank/DDBJ databases">
        <authorList>
            <person name="Hejnol A."/>
        </authorList>
    </citation>
    <scope>NUCLEOTIDE SEQUENCE [LARGE SCALE GENOMIC DNA]</scope>
</reference>
<comment type="similarity">
    <text evidence="1">Belongs to the proteasome subunit S5B/HSM3 family.</text>
</comment>
<dbReference type="OrthoDB" id="10250600at2759"/>
<protein>
    <recommendedName>
        <fullName evidence="2">26S proteasome non-ATPase regulatory subunit 5</fullName>
    </recommendedName>
</protein>
<keyword evidence="4" id="KW-1185">Reference proteome</keyword>
<dbReference type="InterPro" id="IPR016024">
    <property type="entry name" value="ARM-type_fold"/>
</dbReference>
<proteinExistence type="inferred from homology"/>
<dbReference type="GO" id="GO:0005829">
    <property type="term" value="C:cytosol"/>
    <property type="evidence" value="ECO:0007669"/>
    <property type="project" value="TreeGrafter"/>
</dbReference>
<dbReference type="AlphaFoldDB" id="A0A7I8VZR3"/>
<dbReference type="PANTHER" id="PTHR13554:SF10">
    <property type="entry name" value="26S PROTEASOME NON-ATPASE REGULATORY SUBUNIT 5"/>
    <property type="match status" value="1"/>
</dbReference>
<evidence type="ECO:0000256" key="1">
    <source>
        <dbReference type="ARBA" id="ARBA00006823"/>
    </source>
</evidence>
<dbReference type="SUPFAM" id="SSF48371">
    <property type="entry name" value="ARM repeat"/>
    <property type="match status" value="1"/>
</dbReference>
<dbReference type="PANTHER" id="PTHR13554">
    <property type="entry name" value="26S PROTEASOME NON-ATPASE REGULATORY SUBUNIT 5-RELATED"/>
    <property type="match status" value="1"/>
</dbReference>
<evidence type="ECO:0000313" key="4">
    <source>
        <dbReference type="Proteomes" id="UP000549394"/>
    </source>
</evidence>
<evidence type="ECO:0000256" key="2">
    <source>
        <dbReference type="ARBA" id="ARBA00014933"/>
    </source>
</evidence>
<comment type="caution">
    <text evidence="3">The sequence shown here is derived from an EMBL/GenBank/DDBJ whole genome shotgun (WGS) entry which is preliminary data.</text>
</comment>
<dbReference type="Pfam" id="PF10508">
    <property type="entry name" value="Proteasom_PSMB"/>
    <property type="match status" value="1"/>
</dbReference>
<dbReference type="EMBL" id="CAJFCJ010000015">
    <property type="protein sequence ID" value="CAD5121828.1"/>
    <property type="molecule type" value="Genomic_DNA"/>
</dbReference>
<organism evidence="3 4">
    <name type="scientific">Dimorphilus gyrociliatus</name>
    <dbReference type="NCBI Taxonomy" id="2664684"/>
    <lineage>
        <taxon>Eukaryota</taxon>
        <taxon>Metazoa</taxon>
        <taxon>Spiralia</taxon>
        <taxon>Lophotrochozoa</taxon>
        <taxon>Annelida</taxon>
        <taxon>Polychaeta</taxon>
        <taxon>Polychaeta incertae sedis</taxon>
        <taxon>Dinophilidae</taxon>
        <taxon>Dimorphilus</taxon>
    </lineage>
</organism>
<name>A0A7I8VZR3_9ANNE</name>
<gene>
    <name evidence="3" type="ORF">DGYR_LOCUS9731</name>
</gene>
<dbReference type="GO" id="GO:0043248">
    <property type="term" value="P:proteasome assembly"/>
    <property type="evidence" value="ECO:0007669"/>
    <property type="project" value="InterPro"/>
</dbReference>
<sequence>MNHSIFLDQLLRLLTDEETDIAVLAMENVKRIATLENGLNLLFEGQNAEKLKQVMGKNETVAFRVYETAVDVSLLSPFALDKVKYFLDQLFIVLNSGDILLIMNSFELIQKLSSTSHGISYLEGNKIFDLLCSTVYMSHLLLPGKLKTYGAILFHKPELISNNILQFFDEAFHTDELTMLITIEIICHILSTPNGKTALFTFDNFIQKIAKTLSSLIKTGPSDVRIRGMDCVCEMFEYKQDWSPKYLSYHERWFEMLGDRQFIDAVFGIVRQPFDDLHVAALRVIRSVATQEWGQKILANFPGFEEWLFDRRTETCKDGKETKFDIAHVLLTSNTLGQTFESPFIIKLKVFYKEGPFHVQSQSEVALGD</sequence>